<accession>A0A8X6TW03</accession>
<feature type="region of interest" description="Disordered" evidence="1">
    <location>
        <begin position="324"/>
        <end position="346"/>
    </location>
</feature>
<organism evidence="2 3">
    <name type="scientific">Nephila pilipes</name>
    <name type="common">Giant wood spider</name>
    <name type="synonym">Nephila maculata</name>
    <dbReference type="NCBI Taxonomy" id="299642"/>
    <lineage>
        <taxon>Eukaryota</taxon>
        <taxon>Metazoa</taxon>
        <taxon>Ecdysozoa</taxon>
        <taxon>Arthropoda</taxon>
        <taxon>Chelicerata</taxon>
        <taxon>Arachnida</taxon>
        <taxon>Araneae</taxon>
        <taxon>Araneomorphae</taxon>
        <taxon>Entelegynae</taxon>
        <taxon>Araneoidea</taxon>
        <taxon>Nephilidae</taxon>
        <taxon>Nephila</taxon>
    </lineage>
</organism>
<evidence type="ECO:0000313" key="2">
    <source>
        <dbReference type="EMBL" id="GFT56128.1"/>
    </source>
</evidence>
<dbReference type="AlphaFoldDB" id="A0A8X6TW03"/>
<comment type="caution">
    <text evidence="2">The sequence shown here is derived from an EMBL/GenBank/DDBJ whole genome shotgun (WGS) entry which is preliminary data.</text>
</comment>
<gene>
    <name evidence="2" type="primary">AVEN_239683_1</name>
    <name evidence="2" type="ORF">NPIL_527841</name>
</gene>
<sequence>MVRNDPDKISDYIAIEISTDDDSKHIGSDSDEENNLSNYQKLMNIHLSKCVQKHKISTSKVANDTFSHHSYSENCMKNKIAEAAAQTDTIEKNVAIQANIVPKVNCLQSQINQFVQTDHQEDNCICSGQDCSSERDEFACSSDSTVSLQDPFTKVYTLTCIPTAVKHHTNYNGNLEEKAFSVTRWLEKCEDFTSSDSELECLEAAAQTDNPNKTVRFIGNDAKNPYFDQQLHQNAIVQTDNILETNYSDIVHDLSKRVDHHAKGRQKSNFQSESEQNNSYFKNLDYDVYVKAAEVKKELLSKAKTNQRFSEIAEEDDLIKANCYKPTHEPQNSPSPKEEKEQFLKPEPVRVRKRFSNYLKDQYRNLTDEAMGKSYMMMQDLKEVLQKRGISN</sequence>
<proteinExistence type="predicted"/>
<keyword evidence="3" id="KW-1185">Reference proteome</keyword>
<evidence type="ECO:0000313" key="3">
    <source>
        <dbReference type="Proteomes" id="UP000887013"/>
    </source>
</evidence>
<dbReference type="Proteomes" id="UP000887013">
    <property type="component" value="Unassembled WGS sequence"/>
</dbReference>
<evidence type="ECO:0000256" key="1">
    <source>
        <dbReference type="SAM" id="MobiDB-lite"/>
    </source>
</evidence>
<name>A0A8X6TW03_NEPPI</name>
<dbReference type="OrthoDB" id="6421002at2759"/>
<protein>
    <submittedName>
        <fullName evidence="2">Uncharacterized protein</fullName>
    </submittedName>
</protein>
<feature type="compositionally biased region" description="Basic and acidic residues" evidence="1">
    <location>
        <begin position="336"/>
        <end position="346"/>
    </location>
</feature>
<reference evidence="2" key="1">
    <citation type="submission" date="2020-08" db="EMBL/GenBank/DDBJ databases">
        <title>Multicomponent nature underlies the extraordinary mechanical properties of spider dragline silk.</title>
        <authorList>
            <person name="Kono N."/>
            <person name="Nakamura H."/>
            <person name="Mori M."/>
            <person name="Yoshida Y."/>
            <person name="Ohtoshi R."/>
            <person name="Malay A.D."/>
            <person name="Moran D.A.P."/>
            <person name="Tomita M."/>
            <person name="Numata K."/>
            <person name="Arakawa K."/>
        </authorList>
    </citation>
    <scope>NUCLEOTIDE SEQUENCE</scope>
</reference>
<dbReference type="EMBL" id="BMAW01017926">
    <property type="protein sequence ID" value="GFT56128.1"/>
    <property type="molecule type" value="Genomic_DNA"/>
</dbReference>